<evidence type="ECO:0000256" key="3">
    <source>
        <dbReference type="ARBA" id="ARBA00022989"/>
    </source>
</evidence>
<keyword evidence="4 5" id="KW-0472">Membrane</keyword>
<evidence type="ECO:0000256" key="2">
    <source>
        <dbReference type="ARBA" id="ARBA00022692"/>
    </source>
</evidence>
<evidence type="ECO:0000313" key="7">
    <source>
        <dbReference type="EMBL" id="UFZ03983.1"/>
    </source>
</evidence>
<dbReference type="PROSITE" id="PS50801">
    <property type="entry name" value="STAS"/>
    <property type="match status" value="1"/>
</dbReference>
<dbReference type="Pfam" id="PF00916">
    <property type="entry name" value="Sulfate_transp"/>
    <property type="match status" value="1"/>
</dbReference>
<feature type="transmembrane region" description="Helical" evidence="5">
    <location>
        <begin position="360"/>
        <end position="382"/>
    </location>
</feature>
<name>A0ABY3RAA7_9BRAD</name>
<evidence type="ECO:0000256" key="4">
    <source>
        <dbReference type="ARBA" id="ARBA00023136"/>
    </source>
</evidence>
<feature type="transmembrane region" description="Helical" evidence="5">
    <location>
        <begin position="21"/>
        <end position="40"/>
    </location>
</feature>
<dbReference type="InterPro" id="IPR036513">
    <property type="entry name" value="STAS_dom_sf"/>
</dbReference>
<keyword evidence="8" id="KW-1185">Reference proteome</keyword>
<evidence type="ECO:0000259" key="6">
    <source>
        <dbReference type="PROSITE" id="PS50801"/>
    </source>
</evidence>
<dbReference type="InterPro" id="IPR011547">
    <property type="entry name" value="SLC26A/SulP_dom"/>
</dbReference>
<proteinExistence type="predicted"/>
<feature type="transmembrane region" description="Helical" evidence="5">
    <location>
        <begin position="109"/>
        <end position="130"/>
    </location>
</feature>
<feature type="transmembrane region" description="Helical" evidence="5">
    <location>
        <begin position="86"/>
        <end position="103"/>
    </location>
</feature>
<accession>A0ABY3RAA7</accession>
<evidence type="ECO:0000313" key="8">
    <source>
        <dbReference type="Proteomes" id="UP001431010"/>
    </source>
</evidence>
<dbReference type="Proteomes" id="UP001431010">
    <property type="component" value="Chromosome"/>
</dbReference>
<dbReference type="Gene3D" id="3.30.750.24">
    <property type="entry name" value="STAS domain"/>
    <property type="match status" value="1"/>
</dbReference>
<feature type="transmembrane region" description="Helical" evidence="5">
    <location>
        <begin position="184"/>
        <end position="202"/>
    </location>
</feature>
<keyword evidence="2 5" id="KW-0812">Transmembrane</keyword>
<dbReference type="EMBL" id="CP088156">
    <property type="protein sequence ID" value="UFZ03983.1"/>
    <property type="molecule type" value="Genomic_DNA"/>
</dbReference>
<dbReference type="InterPro" id="IPR001902">
    <property type="entry name" value="SLC26A/SulP_fam"/>
</dbReference>
<feature type="transmembrane region" description="Helical" evidence="5">
    <location>
        <begin position="256"/>
        <end position="274"/>
    </location>
</feature>
<sequence length="565" mass="58678">MTVQPRNDGDHHWPMLRSLRGWQISALPADLAAGLTLAAIAIPEQMATAKLGGFTPETGFFAFMAGSLGFALFGANRFLSCGADSTITPIFAGGLALLAASGTPEYGSLAAALALLVGIMLVLAGGFRLGGIANLLSVPVTVGFLAGIAVHIIVSQLPGVLGLPSPSGPTLARIATLAGELGKANAYTLIIGFGVLATVMVCERISARLPGALIALAASTSFVVAAGLQARGVSVIGEVSGTVPMPSVPLIGPEQWAKLVPLAFLIAVVVMVQTSATTRSFPSDPNRPADVDRDFIGAGAGSVLAGLFGAFPVNASPPRTGIVVETGGRSQVAGLLAAAIVLLLVLFGARLLAHVPEAALGGVLLFVALRIVRVAQIVSVYRQSKGEFLLILATAAAIVALPIEQGVALGISLSLLHGIWSTTRAHLIAFERVPDTTIWWPAHPQIKGEVLSDVAVVGFQAPLSFLNAATFRADLQHMLRSRKPRLLVFEASAIVEIDFTAAQALREVIALCNEAGIVFAVARLESLRAQAAFERFGLYDALPRDHVFHSVDLALRSLAPQLDTK</sequence>
<comment type="subcellular location">
    <subcellularLocation>
        <location evidence="1">Membrane</location>
        <topology evidence="1">Multi-pass membrane protein</topology>
    </subcellularLocation>
</comment>
<dbReference type="SUPFAM" id="SSF52091">
    <property type="entry name" value="SpoIIaa-like"/>
    <property type="match status" value="1"/>
</dbReference>
<protein>
    <submittedName>
        <fullName evidence="7">SulP family inorganic anion transporter</fullName>
    </submittedName>
</protein>
<evidence type="ECO:0000256" key="1">
    <source>
        <dbReference type="ARBA" id="ARBA00004141"/>
    </source>
</evidence>
<organism evidence="7 8">
    <name type="scientific">Bradyrhizobium ontarionense</name>
    <dbReference type="NCBI Taxonomy" id="2898149"/>
    <lineage>
        <taxon>Bacteria</taxon>
        <taxon>Pseudomonadati</taxon>
        <taxon>Pseudomonadota</taxon>
        <taxon>Alphaproteobacteria</taxon>
        <taxon>Hyphomicrobiales</taxon>
        <taxon>Nitrobacteraceae</taxon>
        <taxon>Bradyrhizobium</taxon>
    </lineage>
</organism>
<dbReference type="InterPro" id="IPR002645">
    <property type="entry name" value="STAS_dom"/>
</dbReference>
<feature type="transmembrane region" description="Helical" evidence="5">
    <location>
        <begin position="214"/>
        <end position="236"/>
    </location>
</feature>
<dbReference type="CDD" id="cd07042">
    <property type="entry name" value="STAS_SulP_like_sulfate_transporter"/>
    <property type="match status" value="1"/>
</dbReference>
<feature type="domain" description="STAS" evidence="6">
    <location>
        <begin position="444"/>
        <end position="558"/>
    </location>
</feature>
<feature type="transmembrane region" description="Helical" evidence="5">
    <location>
        <begin position="333"/>
        <end position="353"/>
    </location>
</feature>
<feature type="transmembrane region" description="Helical" evidence="5">
    <location>
        <begin position="60"/>
        <end position="79"/>
    </location>
</feature>
<reference evidence="7" key="1">
    <citation type="journal article" date="2024" name="Antonie Van Leeuwenhoek">
        <title>Bradyrhizobium ontarionense sp. nov., a novel bacterial symbiont isolated from Aeschynomene indica (Indian jointvetch), harbours photosynthesis, nitrogen fixation and nitrous oxide (N2O) reductase genes.</title>
        <authorList>
            <person name="Bromfield E.S.P."/>
            <person name="Cloutier S."/>
        </authorList>
    </citation>
    <scope>NUCLEOTIDE SEQUENCE</scope>
    <source>
        <strain evidence="7">A19</strain>
    </source>
</reference>
<keyword evidence="3 5" id="KW-1133">Transmembrane helix</keyword>
<evidence type="ECO:0000256" key="5">
    <source>
        <dbReference type="SAM" id="Phobius"/>
    </source>
</evidence>
<dbReference type="Pfam" id="PF01740">
    <property type="entry name" value="STAS"/>
    <property type="match status" value="1"/>
</dbReference>
<feature type="transmembrane region" description="Helical" evidence="5">
    <location>
        <begin position="388"/>
        <end position="416"/>
    </location>
</feature>
<dbReference type="RefSeq" id="WP_231319996.1">
    <property type="nucleotide sequence ID" value="NZ_CP088156.1"/>
</dbReference>
<dbReference type="PANTHER" id="PTHR11814">
    <property type="entry name" value="SULFATE TRANSPORTER"/>
    <property type="match status" value="1"/>
</dbReference>
<feature type="transmembrane region" description="Helical" evidence="5">
    <location>
        <begin position="142"/>
        <end position="164"/>
    </location>
</feature>
<gene>
    <name evidence="7" type="ORF">LQG66_33115</name>
</gene>